<protein>
    <recommendedName>
        <fullName evidence="3">Protein kinase domain-containing protein</fullName>
    </recommendedName>
</protein>
<dbReference type="EMBL" id="CALNXJ010000017">
    <property type="protein sequence ID" value="CAH3120096.1"/>
    <property type="molecule type" value="Genomic_DNA"/>
</dbReference>
<reference evidence="4 5" key="1">
    <citation type="submission" date="2022-05" db="EMBL/GenBank/DDBJ databases">
        <authorList>
            <consortium name="Genoscope - CEA"/>
            <person name="William W."/>
        </authorList>
    </citation>
    <scope>NUCLEOTIDE SEQUENCE [LARGE SCALE GENOMIC DNA]</scope>
</reference>
<dbReference type="Pfam" id="PF07714">
    <property type="entry name" value="PK_Tyr_Ser-Thr"/>
    <property type="match status" value="1"/>
</dbReference>
<comment type="caution">
    <text evidence="4">The sequence shown here is derived from an EMBL/GenBank/DDBJ whole genome shotgun (WGS) entry which is preliminary data.</text>
</comment>
<dbReference type="InterPro" id="IPR011009">
    <property type="entry name" value="Kinase-like_dom_sf"/>
</dbReference>
<dbReference type="PANTHER" id="PTHR26392">
    <property type="entry name" value="MITOGEN-ACTIVATED PROTEIN KINASE KINASE KINASE 7-RELATED"/>
    <property type="match status" value="1"/>
</dbReference>
<dbReference type="PROSITE" id="PS00107">
    <property type="entry name" value="PROTEIN_KINASE_ATP"/>
    <property type="match status" value="1"/>
</dbReference>
<dbReference type="InterPro" id="IPR001245">
    <property type="entry name" value="Ser-Thr/Tyr_kinase_cat_dom"/>
</dbReference>
<feature type="non-terminal residue" evidence="4">
    <location>
        <position position="1"/>
    </location>
</feature>
<name>A0AAU9WNB1_9CNID</name>
<dbReference type="Gene3D" id="3.40.50.300">
    <property type="entry name" value="P-loop containing nucleotide triphosphate hydrolases"/>
    <property type="match status" value="1"/>
</dbReference>
<dbReference type="GO" id="GO:0004672">
    <property type="term" value="F:protein kinase activity"/>
    <property type="evidence" value="ECO:0007669"/>
    <property type="project" value="InterPro"/>
</dbReference>
<keyword evidence="2" id="KW-0547">Nucleotide-binding</keyword>
<feature type="binding site" evidence="2">
    <location>
        <position position="549"/>
    </location>
    <ligand>
        <name>ATP</name>
        <dbReference type="ChEBI" id="CHEBI:30616"/>
    </ligand>
</feature>
<dbReference type="AlphaFoldDB" id="A0AAU9WNB1"/>
<dbReference type="Proteomes" id="UP001159428">
    <property type="component" value="Unassembled WGS sequence"/>
</dbReference>
<dbReference type="PANTHER" id="PTHR26392:SF92">
    <property type="entry name" value="PROTEIN KINASE DOMAIN-CONTAINING PROTEIN"/>
    <property type="match status" value="1"/>
</dbReference>
<evidence type="ECO:0000313" key="5">
    <source>
        <dbReference type="Proteomes" id="UP001159428"/>
    </source>
</evidence>
<dbReference type="InterPro" id="IPR000719">
    <property type="entry name" value="Prot_kinase_dom"/>
</dbReference>
<accession>A0AAU9WNB1</accession>
<feature type="non-terminal residue" evidence="4">
    <location>
        <position position="814"/>
    </location>
</feature>
<dbReference type="Gene3D" id="3.30.200.20">
    <property type="entry name" value="Phosphorylase Kinase, domain 1"/>
    <property type="match status" value="1"/>
</dbReference>
<evidence type="ECO:0000313" key="4">
    <source>
        <dbReference type="EMBL" id="CAH3120096.1"/>
    </source>
</evidence>
<dbReference type="PROSITE" id="PS50011">
    <property type="entry name" value="PROTEIN_KINASE_DOM"/>
    <property type="match status" value="1"/>
</dbReference>
<gene>
    <name evidence="4" type="ORF">PMEA_00008085</name>
</gene>
<sequence length="814" mass="93053">LLNLILGEQLLPYSVLSTTSTICELRYGDTPKLENVVIVDSPGIGESTIMDDIVKEYLPEAFTFIYVINSENAGGVQRDRVERLIEHARQVSIDKQRESSSNCALFVCNKWDQVPSVETDEVKNHIVTKLTQCWPSLDPESQIIYMSARDASEAQKLGAVTEEFAKLMNGIKSMVLKSIEERLHIQWRWLDYLLARMALHTKAFIRNSSEDRKYVIDRMMFITNRLQSIERQQGTVSKELQSYLENKTDHAVRELSRYLKSPEVIQQFSSWTLDDVPNTEQSWELTKNYIQMALMRRLQEKIKEWEEKNHVFSDARASLIQHFQERFSYVEGQLRVLEGSVLAGDAASSASNSLVLDDFSVAEKVIIGVASPIWVPLGLVVLVVSVPVVGAIALKEKIENWNKTRQYNKDRCAFMAKASQEYLNESAEEQHLKSFVMEQLKEAQVCLKQVLDRIPQLIEEDKMLCQQLRDENRSKKEVEDFYQPLHERSVQIRDEMALFGIKEVRTMDISCDDLEWKDNALLGRGTFAAVYRGKLKIQGEDKPVDVAVKVWNEELNEDTASGFLSEAEILRRLNYPSIVKFYGTALHKEGGQLKAVLVTELCKENLMTHIFRHEGNIPGKSPTATAARDMIGWAKDIADALEYIHRQGIVHRDLKLENILASSFFNSRNILTLVLKHINFHGFYYLFIPQLSQENIAKVADVGVSKEAKAITGTMAGTPLYLAPEVIKSCLYDYKADIYSFGIMLWEMWYGDRALLDVIGNVQEFFEKVGEGVRPTHVRGSKKPPPGLHDLMLRCWDEKPDNRPDASECYEKLT</sequence>
<keyword evidence="5" id="KW-1185">Reference proteome</keyword>
<comment type="similarity">
    <text evidence="1">Belongs to the protein kinase superfamily. TKL Ser/Thr protein kinase family. ROCO subfamily.</text>
</comment>
<dbReference type="Gene3D" id="1.10.510.10">
    <property type="entry name" value="Transferase(Phosphotransferase) domain 1"/>
    <property type="match status" value="1"/>
</dbReference>
<evidence type="ECO:0000256" key="1">
    <source>
        <dbReference type="ARBA" id="ARBA00008171"/>
    </source>
</evidence>
<dbReference type="InterPro" id="IPR017441">
    <property type="entry name" value="Protein_kinase_ATP_BS"/>
</dbReference>
<evidence type="ECO:0000256" key="2">
    <source>
        <dbReference type="PROSITE-ProRule" id="PRU10141"/>
    </source>
</evidence>
<proteinExistence type="inferred from homology"/>
<dbReference type="SMART" id="SM00220">
    <property type="entry name" value="S_TKc"/>
    <property type="match status" value="1"/>
</dbReference>
<feature type="domain" description="Protein kinase" evidence="3">
    <location>
        <begin position="516"/>
        <end position="814"/>
    </location>
</feature>
<dbReference type="SUPFAM" id="SSF56112">
    <property type="entry name" value="Protein kinase-like (PK-like)"/>
    <property type="match status" value="1"/>
</dbReference>
<organism evidence="4 5">
    <name type="scientific">Pocillopora meandrina</name>
    <dbReference type="NCBI Taxonomy" id="46732"/>
    <lineage>
        <taxon>Eukaryota</taxon>
        <taxon>Metazoa</taxon>
        <taxon>Cnidaria</taxon>
        <taxon>Anthozoa</taxon>
        <taxon>Hexacorallia</taxon>
        <taxon>Scleractinia</taxon>
        <taxon>Astrocoeniina</taxon>
        <taxon>Pocilloporidae</taxon>
        <taxon>Pocillopora</taxon>
    </lineage>
</organism>
<dbReference type="SUPFAM" id="SSF52540">
    <property type="entry name" value="P-loop containing nucleoside triphosphate hydrolases"/>
    <property type="match status" value="1"/>
</dbReference>
<dbReference type="InterPro" id="IPR027417">
    <property type="entry name" value="P-loop_NTPase"/>
</dbReference>
<evidence type="ECO:0000259" key="3">
    <source>
        <dbReference type="PROSITE" id="PS50011"/>
    </source>
</evidence>
<dbReference type="GO" id="GO:0005524">
    <property type="term" value="F:ATP binding"/>
    <property type="evidence" value="ECO:0007669"/>
    <property type="project" value="UniProtKB-UniRule"/>
</dbReference>
<keyword evidence="2" id="KW-0067">ATP-binding</keyword>